<dbReference type="Proteomes" id="UP000593875">
    <property type="component" value="Chromosome"/>
</dbReference>
<dbReference type="AlphaFoldDB" id="A0A7L9U0Q1"/>
<proteinExistence type="predicted"/>
<dbReference type="SUPFAM" id="SSF50475">
    <property type="entry name" value="FMN-binding split barrel"/>
    <property type="match status" value="1"/>
</dbReference>
<sequence>MYIRQDHQLTDVDTMFSLIDEHALGAWVVAGKDGLVANHLPFLLDRSRGPHGTLVGHVARANPVWRMLDGQASSLVIFQGPQSYITPNWYPGKAEHGKVVPTWDYAVVHAHGVARAIDDPAWLMDMLDRLTNAHEAAQPAPWRVADAPPDYIDRLLRAIVGIEITVERFEGKLKASQDEAVRDRLGTVEGLRGLVRPKAALADLVKGALDAERSGA</sequence>
<dbReference type="InterPro" id="IPR007396">
    <property type="entry name" value="TR_PAI2-type"/>
</dbReference>
<dbReference type="InterPro" id="IPR012349">
    <property type="entry name" value="Split_barrel_FMN-bd"/>
</dbReference>
<organism evidence="1 2">
    <name type="scientific">Massilia litorea</name>
    <dbReference type="NCBI Taxonomy" id="2769491"/>
    <lineage>
        <taxon>Bacteria</taxon>
        <taxon>Pseudomonadati</taxon>
        <taxon>Pseudomonadota</taxon>
        <taxon>Betaproteobacteria</taxon>
        <taxon>Burkholderiales</taxon>
        <taxon>Oxalobacteraceae</taxon>
        <taxon>Telluria group</taxon>
        <taxon>Massilia</taxon>
    </lineage>
</organism>
<gene>
    <name evidence="1" type="ORF">LPB04_16860</name>
</gene>
<evidence type="ECO:0000313" key="1">
    <source>
        <dbReference type="EMBL" id="QOL48621.1"/>
    </source>
</evidence>
<accession>A0A7L9U0Q1</accession>
<dbReference type="PANTHER" id="PTHR35802:SF1">
    <property type="entry name" value="PROTEASE SYNTHASE AND SPORULATION PROTEIN PAI 2"/>
    <property type="match status" value="1"/>
</dbReference>
<keyword evidence="2" id="KW-1185">Reference proteome</keyword>
<reference evidence="1 2" key="1">
    <citation type="submission" date="2020-10" db="EMBL/GenBank/DDBJ databases">
        <title>Genome sequencing of Massilia sp. LPB0304.</title>
        <authorList>
            <person name="Kim J."/>
        </authorList>
    </citation>
    <scope>NUCLEOTIDE SEQUENCE [LARGE SCALE GENOMIC DNA]</scope>
    <source>
        <strain evidence="1 2">LPB0304</strain>
    </source>
</reference>
<protein>
    <submittedName>
        <fullName evidence="1">FMN-binding negative transcriptional regulator</fullName>
    </submittedName>
</protein>
<name>A0A7L9U0Q1_9BURK</name>
<dbReference type="Gene3D" id="2.30.110.10">
    <property type="entry name" value="Electron Transport, Fmn-binding Protein, Chain A"/>
    <property type="match status" value="1"/>
</dbReference>
<dbReference type="PANTHER" id="PTHR35802">
    <property type="entry name" value="PROTEASE SYNTHASE AND SPORULATION PROTEIN PAI 2"/>
    <property type="match status" value="1"/>
</dbReference>
<evidence type="ECO:0000313" key="2">
    <source>
        <dbReference type="Proteomes" id="UP000593875"/>
    </source>
</evidence>
<dbReference type="Pfam" id="PF04299">
    <property type="entry name" value="FMN_bind_2"/>
    <property type="match status" value="1"/>
</dbReference>
<dbReference type="RefSeq" id="WP_193685664.1">
    <property type="nucleotide sequence ID" value="NZ_CP062941.1"/>
</dbReference>
<dbReference type="KEGG" id="mlir:LPB04_16860"/>
<dbReference type="PIRSF" id="PIRSF010372">
    <property type="entry name" value="PaiB"/>
    <property type="match status" value="1"/>
</dbReference>
<dbReference type="EMBL" id="CP062941">
    <property type="protein sequence ID" value="QOL48621.1"/>
    <property type="molecule type" value="Genomic_DNA"/>
</dbReference>